<sequence>MTVVPDARGTTMNVVRSVPVANLPGLTAPEATAPRTDPLPRAEPSADQSSADQASADQSSGDQALSTGPAGLMLPRIPAATGFGTAFGAVYRGQLARSKVGRIPLLFVASFQSIGILVLLRGILDVGDNAAAGQVVAGSTVLVVAFVALNLLAQRFGALRAAGALDYYLTLPIPPAAVVLGTAASYATFAAPGTLVTAVFGSLLYGLSLSGLWLLAPVVLLSGVCLSGIGAAVGLLAPRPELATIAGQLGMSIVLFLGVIPADRLPEVGRLARDALPSTYAVDALAAAFQRDVNWTTVVADLAVCAAVGVGALAIAVLALRRVGTS</sequence>
<evidence type="ECO:0000256" key="3">
    <source>
        <dbReference type="ARBA" id="ARBA00022989"/>
    </source>
</evidence>
<feature type="transmembrane region" description="Helical" evidence="6">
    <location>
        <begin position="130"/>
        <end position="153"/>
    </location>
</feature>
<keyword evidence="4 6" id="KW-0472">Membrane</keyword>
<evidence type="ECO:0000259" key="7">
    <source>
        <dbReference type="Pfam" id="PF01061"/>
    </source>
</evidence>
<feature type="compositionally biased region" description="Low complexity" evidence="5">
    <location>
        <begin position="45"/>
        <end position="64"/>
    </location>
</feature>
<feature type="transmembrane region" description="Helical" evidence="6">
    <location>
        <begin position="211"/>
        <end position="235"/>
    </location>
</feature>
<feature type="transmembrane region" description="Helical" evidence="6">
    <location>
        <begin position="103"/>
        <end position="124"/>
    </location>
</feature>
<dbReference type="RefSeq" id="WP_248824388.1">
    <property type="nucleotide sequence ID" value="NZ_JALKFT010000007.1"/>
</dbReference>
<feature type="transmembrane region" description="Helical" evidence="6">
    <location>
        <begin position="73"/>
        <end position="91"/>
    </location>
</feature>
<feature type="transmembrane region" description="Helical" evidence="6">
    <location>
        <begin position="242"/>
        <end position="262"/>
    </location>
</feature>
<evidence type="ECO:0000256" key="4">
    <source>
        <dbReference type="ARBA" id="ARBA00023136"/>
    </source>
</evidence>
<reference evidence="8 9" key="1">
    <citation type="submission" date="2022-04" db="EMBL/GenBank/DDBJ databases">
        <title>Genome diversity in the genus Frankia.</title>
        <authorList>
            <person name="Carlos-Shanley C."/>
            <person name="Hahn D."/>
        </authorList>
    </citation>
    <scope>NUCLEOTIDE SEQUENCE [LARGE SCALE GENOMIC DNA]</scope>
    <source>
        <strain evidence="8 9">Ag45/Mut15</strain>
    </source>
</reference>
<comment type="caution">
    <text evidence="8">The sequence shown here is derived from an EMBL/GenBank/DDBJ whole genome shotgun (WGS) entry which is preliminary data.</text>
</comment>
<evidence type="ECO:0000256" key="5">
    <source>
        <dbReference type="SAM" id="MobiDB-lite"/>
    </source>
</evidence>
<feature type="transmembrane region" description="Helical" evidence="6">
    <location>
        <begin position="298"/>
        <end position="320"/>
    </location>
</feature>
<evidence type="ECO:0000313" key="8">
    <source>
        <dbReference type="EMBL" id="MCK9876030.1"/>
    </source>
</evidence>
<dbReference type="Pfam" id="PF01061">
    <property type="entry name" value="ABC2_membrane"/>
    <property type="match status" value="1"/>
</dbReference>
<accession>A0ABT0JWV4</accession>
<evidence type="ECO:0000256" key="6">
    <source>
        <dbReference type="SAM" id="Phobius"/>
    </source>
</evidence>
<feature type="region of interest" description="Disordered" evidence="5">
    <location>
        <begin position="23"/>
        <end position="65"/>
    </location>
</feature>
<dbReference type="PANTHER" id="PTHR43229:SF2">
    <property type="entry name" value="NODULATION PROTEIN J"/>
    <property type="match status" value="1"/>
</dbReference>
<feature type="transmembrane region" description="Helical" evidence="6">
    <location>
        <begin position="165"/>
        <end position="191"/>
    </location>
</feature>
<proteinExistence type="predicted"/>
<evidence type="ECO:0000313" key="9">
    <source>
        <dbReference type="Proteomes" id="UP001201873"/>
    </source>
</evidence>
<dbReference type="EMBL" id="JALKFT010000007">
    <property type="protein sequence ID" value="MCK9876030.1"/>
    <property type="molecule type" value="Genomic_DNA"/>
</dbReference>
<keyword evidence="3 6" id="KW-1133">Transmembrane helix</keyword>
<dbReference type="InterPro" id="IPR051784">
    <property type="entry name" value="Nod_factor_ABC_transporter"/>
</dbReference>
<dbReference type="Proteomes" id="UP001201873">
    <property type="component" value="Unassembled WGS sequence"/>
</dbReference>
<name>A0ABT0JWV4_9ACTN</name>
<comment type="subcellular location">
    <subcellularLocation>
        <location evidence="1">Membrane</location>
        <topology evidence="1">Multi-pass membrane protein</topology>
    </subcellularLocation>
</comment>
<gene>
    <name evidence="8" type="ORF">MXD59_09620</name>
</gene>
<dbReference type="PANTHER" id="PTHR43229">
    <property type="entry name" value="NODULATION PROTEIN J"/>
    <property type="match status" value="1"/>
</dbReference>
<organism evidence="8 9">
    <name type="scientific">Frankia umida</name>
    <dbReference type="NCBI Taxonomy" id="573489"/>
    <lineage>
        <taxon>Bacteria</taxon>
        <taxon>Bacillati</taxon>
        <taxon>Actinomycetota</taxon>
        <taxon>Actinomycetes</taxon>
        <taxon>Frankiales</taxon>
        <taxon>Frankiaceae</taxon>
        <taxon>Frankia</taxon>
    </lineage>
</organism>
<evidence type="ECO:0000256" key="2">
    <source>
        <dbReference type="ARBA" id="ARBA00022692"/>
    </source>
</evidence>
<feature type="domain" description="ABC-2 type transporter transmembrane" evidence="7">
    <location>
        <begin position="102"/>
        <end position="288"/>
    </location>
</feature>
<keyword evidence="9" id="KW-1185">Reference proteome</keyword>
<evidence type="ECO:0000256" key="1">
    <source>
        <dbReference type="ARBA" id="ARBA00004141"/>
    </source>
</evidence>
<dbReference type="InterPro" id="IPR013525">
    <property type="entry name" value="ABC2_TM"/>
</dbReference>
<keyword evidence="2 6" id="KW-0812">Transmembrane</keyword>
<protein>
    <submittedName>
        <fullName evidence="8">ABC transporter permease</fullName>
    </submittedName>
</protein>